<evidence type="ECO:0000259" key="2">
    <source>
        <dbReference type="PROSITE" id="PS50110"/>
    </source>
</evidence>
<comment type="caution">
    <text evidence="3">The sequence shown here is derived from an EMBL/GenBank/DDBJ whole genome shotgun (WGS) entry which is preliminary data.</text>
</comment>
<name>A0A0G1U7E3_9BACT</name>
<gene>
    <name evidence="3" type="ORF">UY20_C0002G0014</name>
</gene>
<keyword evidence="3" id="KW-0808">Transferase</keyword>
<comment type="caution">
    <text evidence="1">Lacks conserved residue(s) required for the propagation of feature annotation.</text>
</comment>
<dbReference type="PROSITE" id="PS50110">
    <property type="entry name" value="RESPONSE_REGULATORY"/>
    <property type="match status" value="1"/>
</dbReference>
<protein>
    <submittedName>
        <fullName evidence="3">Hybrid sensor histidine kinase</fullName>
    </submittedName>
</protein>
<accession>A0A0G1U7E3</accession>
<dbReference type="SUPFAM" id="SSF52172">
    <property type="entry name" value="CheY-like"/>
    <property type="match status" value="1"/>
</dbReference>
<keyword evidence="3" id="KW-0418">Kinase</keyword>
<dbReference type="GO" id="GO:0016301">
    <property type="term" value="F:kinase activity"/>
    <property type="evidence" value="ECO:0007669"/>
    <property type="project" value="UniProtKB-KW"/>
</dbReference>
<feature type="domain" description="Response regulatory" evidence="2">
    <location>
        <begin position="2"/>
        <end position="110"/>
    </location>
</feature>
<reference evidence="3 4" key="1">
    <citation type="journal article" date="2015" name="Nature">
        <title>rRNA introns, odd ribosomes, and small enigmatic genomes across a large radiation of phyla.</title>
        <authorList>
            <person name="Brown C.T."/>
            <person name="Hug L.A."/>
            <person name="Thomas B.C."/>
            <person name="Sharon I."/>
            <person name="Castelle C.J."/>
            <person name="Singh A."/>
            <person name="Wilkins M.J."/>
            <person name="Williams K.H."/>
            <person name="Banfield J.F."/>
        </authorList>
    </citation>
    <scope>NUCLEOTIDE SEQUENCE [LARGE SCALE GENOMIC DNA]</scope>
</reference>
<proteinExistence type="predicted"/>
<dbReference type="GO" id="GO:0000160">
    <property type="term" value="P:phosphorelay signal transduction system"/>
    <property type="evidence" value="ECO:0007669"/>
    <property type="project" value="InterPro"/>
</dbReference>
<dbReference type="AlphaFoldDB" id="A0A0G1U7E3"/>
<dbReference type="Proteomes" id="UP000034403">
    <property type="component" value="Unassembled WGS sequence"/>
</dbReference>
<evidence type="ECO:0000256" key="1">
    <source>
        <dbReference type="PROSITE-ProRule" id="PRU00169"/>
    </source>
</evidence>
<dbReference type="Gene3D" id="3.40.50.2300">
    <property type="match status" value="1"/>
</dbReference>
<dbReference type="EMBL" id="LCPC01000002">
    <property type="protein sequence ID" value="KKU90034.1"/>
    <property type="molecule type" value="Genomic_DNA"/>
</dbReference>
<sequence>MNILIVHHDPAVLHNLGCLLLEVGHRPSTAVGHMPAIRTIDAGNVDLVMCGHEGDGQVSGLDLAKVVAERRPGLAVIIMTDQPVEPPLPSHVRVLPYPLTPEEIRSVAAV</sequence>
<evidence type="ECO:0000313" key="3">
    <source>
        <dbReference type="EMBL" id="KKU90034.1"/>
    </source>
</evidence>
<dbReference type="InterPro" id="IPR001789">
    <property type="entry name" value="Sig_transdc_resp-reg_receiver"/>
</dbReference>
<organism evidence="3 4">
    <name type="scientific">Candidatus Yanofskybacteria bacterium GW2011_GWA1_48_10</name>
    <dbReference type="NCBI Taxonomy" id="1619022"/>
    <lineage>
        <taxon>Bacteria</taxon>
        <taxon>Candidatus Yanofskyibacteriota</taxon>
    </lineage>
</organism>
<evidence type="ECO:0000313" key="4">
    <source>
        <dbReference type="Proteomes" id="UP000034403"/>
    </source>
</evidence>
<dbReference type="InterPro" id="IPR011006">
    <property type="entry name" value="CheY-like_superfamily"/>
</dbReference>